<evidence type="ECO:0000256" key="10">
    <source>
        <dbReference type="ARBA" id="ARBA00069760"/>
    </source>
</evidence>
<dbReference type="PANTHER" id="PTHR43766">
    <property type="entry name" value="TRYPTOPHAN--TRNA LIGASE, MITOCHONDRIAL"/>
    <property type="match status" value="1"/>
</dbReference>
<evidence type="ECO:0000256" key="4">
    <source>
        <dbReference type="ARBA" id="ARBA00022598"/>
    </source>
</evidence>
<dbReference type="CDD" id="cd00806">
    <property type="entry name" value="TrpRS_core"/>
    <property type="match status" value="1"/>
</dbReference>
<accession>A0A8H4IL58</accession>
<dbReference type="FunFam" id="3.40.50.620:FF:000082">
    <property type="entry name" value="MSW1p Mitochondrial tryptophanyl-tRNA synthetase"/>
    <property type="match status" value="1"/>
</dbReference>
<dbReference type="PRINTS" id="PR01039">
    <property type="entry name" value="TRNASYNTHTRP"/>
</dbReference>
<evidence type="ECO:0000256" key="11">
    <source>
        <dbReference type="RuleBase" id="RU363036"/>
    </source>
</evidence>
<comment type="caution">
    <text evidence="12">The sequence shown here is derived from an EMBL/GenBank/DDBJ whole genome shotgun (WGS) entry which is preliminary data.</text>
</comment>
<dbReference type="OrthoDB" id="15808at2759"/>
<protein>
    <recommendedName>
        <fullName evidence="10">Tryptophan--tRNA ligase, mitochondrial</fullName>
        <ecNumber evidence="3">6.1.1.2</ecNumber>
    </recommendedName>
    <alternativeName>
        <fullName evidence="9">Tryptophanyl-tRNA synthetase</fullName>
    </alternativeName>
</protein>
<reference evidence="12" key="1">
    <citation type="submission" date="2020-04" db="EMBL/GenBank/DDBJ databases">
        <title>Genome Assembly and Annotation of Botryosphaeria dothidea sdau 11-99, a Latent Pathogen of Apple Fruit Ring Rot in China.</title>
        <authorList>
            <person name="Yu C."/>
            <person name="Diao Y."/>
            <person name="Lu Q."/>
            <person name="Zhao J."/>
            <person name="Cui S."/>
            <person name="Peng C."/>
            <person name="He B."/>
            <person name="Liu H."/>
        </authorList>
    </citation>
    <scope>NUCLEOTIDE SEQUENCE [LARGE SCALE GENOMIC DNA]</scope>
    <source>
        <strain evidence="12">Sdau11-99</strain>
    </source>
</reference>
<evidence type="ECO:0000256" key="5">
    <source>
        <dbReference type="ARBA" id="ARBA00022741"/>
    </source>
</evidence>
<evidence type="ECO:0000256" key="9">
    <source>
        <dbReference type="ARBA" id="ARBA00030268"/>
    </source>
</evidence>
<dbReference type="Proteomes" id="UP000572817">
    <property type="component" value="Unassembled WGS sequence"/>
</dbReference>
<evidence type="ECO:0000256" key="7">
    <source>
        <dbReference type="ARBA" id="ARBA00022917"/>
    </source>
</evidence>
<comment type="similarity">
    <text evidence="2 11">Belongs to the class-I aminoacyl-tRNA synthetase family.</text>
</comment>
<evidence type="ECO:0000256" key="6">
    <source>
        <dbReference type="ARBA" id="ARBA00022840"/>
    </source>
</evidence>
<dbReference type="InterPro" id="IPR050203">
    <property type="entry name" value="Trp-tRNA_synthetase"/>
</dbReference>
<dbReference type="SUPFAM" id="SSF52374">
    <property type="entry name" value="Nucleotidylyl transferase"/>
    <property type="match status" value="1"/>
</dbReference>
<keyword evidence="5 11" id="KW-0547">Nucleotide-binding</keyword>
<dbReference type="Gene3D" id="1.10.240.10">
    <property type="entry name" value="Tyrosyl-Transfer RNA Synthetase"/>
    <property type="match status" value="1"/>
</dbReference>
<dbReference type="NCBIfam" id="TIGR00233">
    <property type="entry name" value="trpS"/>
    <property type="match status" value="1"/>
</dbReference>
<dbReference type="InterPro" id="IPR002306">
    <property type="entry name" value="Trp-tRNA-ligase"/>
</dbReference>
<dbReference type="InterPro" id="IPR001412">
    <property type="entry name" value="aa-tRNA-synth_I_CS"/>
</dbReference>
<dbReference type="InterPro" id="IPR002305">
    <property type="entry name" value="aa-tRNA-synth_Ic"/>
</dbReference>
<dbReference type="PANTHER" id="PTHR43766:SF1">
    <property type="entry name" value="TRYPTOPHAN--TRNA LIGASE, MITOCHONDRIAL"/>
    <property type="match status" value="1"/>
</dbReference>
<keyword evidence="7 11" id="KW-0648">Protein biosynthesis</keyword>
<keyword evidence="6 11" id="KW-0067">ATP-binding</keyword>
<dbReference type="FunFam" id="1.10.240.10:FF:000002">
    <property type="entry name" value="Tryptophan--tRNA ligase"/>
    <property type="match status" value="1"/>
</dbReference>
<name>A0A8H4IL58_9PEZI</name>
<sequence>MRGGGRSGEQTGSSVERSGGDVAVWMDGGYVCMAAHLDWAQAAGVRLGAMTLCPAPIPSDATLLRSALRAAIPKNNSPRPMSSTLAPRRLPRCLRPVSTACSRSLRRSISNNSSPLRPGVIFSGIQPTGIPHLGNYLGALQQWAKLQDEAAPSTTLIYCVVDLHAITIRQEPEQLRQWRKEMLASLLAVGLDPKRSIIFNQSSISAHSELMWILSCQASMGYLSRMTQWKSKTSTEKEPKLGLFSYPVLQAADILVHRATHVPVGEDQAQHLEFARECASTFNHVIAGGKPVLVPPGTLLSPARRVMSLTNPTKKMSKSDDNPKSRILITDGKDVIEKKLKSALTDSIEGVSYDPELRPGVSNLLELIFHMQAGEQGAPESVEDLARDCADLSMRALKERVALSVDKRLASIRERYEELMADTNTLEDVAEEGTVKASESAERTMRMVREAVGF</sequence>
<dbReference type="GO" id="GO:0070183">
    <property type="term" value="P:mitochondrial tryptophanyl-tRNA aminoacylation"/>
    <property type="evidence" value="ECO:0007669"/>
    <property type="project" value="TreeGrafter"/>
</dbReference>
<evidence type="ECO:0000313" key="12">
    <source>
        <dbReference type="EMBL" id="KAF4303105.1"/>
    </source>
</evidence>
<evidence type="ECO:0000256" key="8">
    <source>
        <dbReference type="ARBA" id="ARBA00023146"/>
    </source>
</evidence>
<keyword evidence="4 11" id="KW-0436">Ligase</keyword>
<proteinExistence type="inferred from homology"/>
<dbReference type="GO" id="GO:0005524">
    <property type="term" value="F:ATP binding"/>
    <property type="evidence" value="ECO:0007669"/>
    <property type="project" value="UniProtKB-KW"/>
</dbReference>
<dbReference type="Pfam" id="PF00579">
    <property type="entry name" value="tRNA-synt_1b"/>
    <property type="match status" value="1"/>
</dbReference>
<dbReference type="InterPro" id="IPR014729">
    <property type="entry name" value="Rossmann-like_a/b/a_fold"/>
</dbReference>
<dbReference type="PROSITE" id="PS00178">
    <property type="entry name" value="AA_TRNA_LIGASE_I"/>
    <property type="match status" value="1"/>
</dbReference>
<dbReference type="GO" id="GO:0005759">
    <property type="term" value="C:mitochondrial matrix"/>
    <property type="evidence" value="ECO:0007669"/>
    <property type="project" value="UniProtKB-SubCell"/>
</dbReference>
<keyword evidence="13" id="KW-1185">Reference proteome</keyword>
<evidence type="ECO:0000313" key="13">
    <source>
        <dbReference type="Proteomes" id="UP000572817"/>
    </source>
</evidence>
<evidence type="ECO:0000256" key="3">
    <source>
        <dbReference type="ARBA" id="ARBA00013161"/>
    </source>
</evidence>
<organism evidence="12 13">
    <name type="scientific">Botryosphaeria dothidea</name>
    <dbReference type="NCBI Taxonomy" id="55169"/>
    <lineage>
        <taxon>Eukaryota</taxon>
        <taxon>Fungi</taxon>
        <taxon>Dikarya</taxon>
        <taxon>Ascomycota</taxon>
        <taxon>Pezizomycotina</taxon>
        <taxon>Dothideomycetes</taxon>
        <taxon>Dothideomycetes incertae sedis</taxon>
        <taxon>Botryosphaeriales</taxon>
        <taxon>Botryosphaeriaceae</taxon>
        <taxon>Botryosphaeria</taxon>
    </lineage>
</organism>
<comment type="subcellular location">
    <subcellularLocation>
        <location evidence="1">Mitochondrion matrix</location>
    </subcellularLocation>
</comment>
<evidence type="ECO:0000256" key="2">
    <source>
        <dbReference type="ARBA" id="ARBA00005594"/>
    </source>
</evidence>
<evidence type="ECO:0000256" key="1">
    <source>
        <dbReference type="ARBA" id="ARBA00004305"/>
    </source>
</evidence>
<dbReference type="AlphaFoldDB" id="A0A8H4IL58"/>
<dbReference type="Gene3D" id="3.40.50.620">
    <property type="entry name" value="HUPs"/>
    <property type="match status" value="1"/>
</dbReference>
<dbReference type="EC" id="6.1.1.2" evidence="3"/>
<dbReference type="GO" id="GO:0004830">
    <property type="term" value="F:tryptophan-tRNA ligase activity"/>
    <property type="evidence" value="ECO:0007669"/>
    <property type="project" value="UniProtKB-EC"/>
</dbReference>
<keyword evidence="8 11" id="KW-0030">Aminoacyl-tRNA synthetase</keyword>
<dbReference type="EMBL" id="WWBZ02000062">
    <property type="protein sequence ID" value="KAF4303105.1"/>
    <property type="molecule type" value="Genomic_DNA"/>
</dbReference>
<gene>
    <name evidence="12" type="ORF">GTA08_BOTSDO09129</name>
</gene>